<dbReference type="SMART" id="SM00054">
    <property type="entry name" value="EFh"/>
    <property type="match status" value="4"/>
</dbReference>
<dbReference type="Pfam" id="PF13499">
    <property type="entry name" value="EF-hand_7"/>
    <property type="match status" value="1"/>
</dbReference>
<evidence type="ECO:0000256" key="2">
    <source>
        <dbReference type="ARBA" id="ARBA00022737"/>
    </source>
</evidence>
<reference evidence="6" key="1">
    <citation type="journal article" date="2013" name="Genetics">
        <title>The draft genome and transcriptome of Panagrellus redivivus are shaped by the harsh demands of a free-living lifestyle.</title>
        <authorList>
            <person name="Srinivasan J."/>
            <person name="Dillman A.R."/>
            <person name="Macchietto M.G."/>
            <person name="Heikkinen L."/>
            <person name="Lakso M."/>
            <person name="Fracchia K.M."/>
            <person name="Antoshechkin I."/>
            <person name="Mortazavi A."/>
            <person name="Wong G."/>
            <person name="Sternberg P.W."/>
        </authorList>
    </citation>
    <scope>NUCLEOTIDE SEQUENCE [LARGE SCALE GENOMIC DNA]</scope>
    <source>
        <strain evidence="6">MT8872</strain>
    </source>
</reference>
<dbReference type="Gene3D" id="1.10.238.10">
    <property type="entry name" value="EF-hand"/>
    <property type="match status" value="3"/>
</dbReference>
<reference evidence="7" key="2">
    <citation type="submission" date="2020-10" db="UniProtKB">
        <authorList>
            <consortium name="WormBaseParasite"/>
        </authorList>
    </citation>
    <scope>IDENTIFICATION</scope>
</reference>
<evidence type="ECO:0000256" key="3">
    <source>
        <dbReference type="ARBA" id="ARBA00022837"/>
    </source>
</evidence>
<dbReference type="InterPro" id="IPR002048">
    <property type="entry name" value="EF_hand_dom"/>
</dbReference>
<dbReference type="PROSITE" id="PS50222">
    <property type="entry name" value="EF_HAND_2"/>
    <property type="match status" value="2"/>
</dbReference>
<organism evidence="6 7">
    <name type="scientific">Panagrellus redivivus</name>
    <name type="common">Microworm</name>
    <dbReference type="NCBI Taxonomy" id="6233"/>
    <lineage>
        <taxon>Eukaryota</taxon>
        <taxon>Metazoa</taxon>
        <taxon>Ecdysozoa</taxon>
        <taxon>Nematoda</taxon>
        <taxon>Chromadorea</taxon>
        <taxon>Rhabditida</taxon>
        <taxon>Tylenchina</taxon>
        <taxon>Panagrolaimomorpha</taxon>
        <taxon>Panagrolaimoidea</taxon>
        <taxon>Panagrolaimidae</taxon>
        <taxon>Panagrellus</taxon>
    </lineage>
</organism>
<accession>A0A7E4VEP4</accession>
<dbReference type="PANTHER" id="PTHR10827">
    <property type="entry name" value="RETICULOCALBIN"/>
    <property type="match status" value="1"/>
</dbReference>
<dbReference type="WBParaSite" id="Pan_g19565.t1">
    <property type="protein sequence ID" value="Pan_g19565.t1"/>
    <property type="gene ID" value="Pan_g19565"/>
</dbReference>
<dbReference type="SUPFAM" id="SSF47473">
    <property type="entry name" value="EF-hand"/>
    <property type="match status" value="2"/>
</dbReference>
<keyword evidence="3" id="KW-0106">Calcium</keyword>
<evidence type="ECO:0000256" key="1">
    <source>
        <dbReference type="ARBA" id="ARBA00022723"/>
    </source>
</evidence>
<keyword evidence="6" id="KW-1185">Reference proteome</keyword>
<feature type="signal peptide" evidence="4">
    <location>
        <begin position="1"/>
        <end position="16"/>
    </location>
</feature>
<dbReference type="PANTHER" id="PTHR10827:SF98">
    <property type="entry name" value="45 KDA CALCIUM-BINDING PROTEIN"/>
    <property type="match status" value="1"/>
</dbReference>
<name>A0A7E4VEP4_PANRE</name>
<proteinExistence type="predicted"/>
<evidence type="ECO:0000313" key="6">
    <source>
        <dbReference type="Proteomes" id="UP000492821"/>
    </source>
</evidence>
<feature type="chain" id="PRO_5029004625" evidence="4">
    <location>
        <begin position="17"/>
        <end position="322"/>
    </location>
</feature>
<protein>
    <submittedName>
        <fullName evidence="7">45 kDa calcium-binding protein</fullName>
    </submittedName>
</protein>
<dbReference type="InterPro" id="IPR011992">
    <property type="entry name" value="EF-hand-dom_pair"/>
</dbReference>
<dbReference type="InterPro" id="IPR018247">
    <property type="entry name" value="EF_Hand_1_Ca_BS"/>
</dbReference>
<dbReference type="Pfam" id="PF13202">
    <property type="entry name" value="EF-hand_5"/>
    <property type="match status" value="1"/>
</dbReference>
<evidence type="ECO:0000313" key="7">
    <source>
        <dbReference type="WBParaSite" id="Pan_g19565.t1"/>
    </source>
</evidence>
<dbReference type="GO" id="GO:0005783">
    <property type="term" value="C:endoplasmic reticulum"/>
    <property type="evidence" value="ECO:0007669"/>
    <property type="project" value="TreeGrafter"/>
</dbReference>
<dbReference type="AlphaFoldDB" id="A0A7E4VEP4"/>
<sequence>MLLILIFCCVLQVAVAPPPIIVRPDHLEGVPLERDGDLNKEFRKEALLGKDVLRSSSASTAKKSTIEDDIRAMFAAADTDKDEKLTRAELKAQIVQNLAKHMDDGEREAEATFDEIDANGDGLVTWEEYVRHLLVQKHFAKDLAAADAMTEEHYSTDVRRLIDEEKATFAEADIDDNGLNKLEWLGFQHPEHSKTMLREMAEDILSSYDENRDGLLTADEFARPPPGEPEDLAMEKLELDKRRTEFRDEIDANNDGKATLEELVNYVDPKNERHAAEEVNDIMDMVDLDRDNILTLRELLNGKDALMESGFIRPKKMLHDDL</sequence>
<dbReference type="GO" id="GO:0005509">
    <property type="term" value="F:calcium ion binding"/>
    <property type="evidence" value="ECO:0007669"/>
    <property type="project" value="InterPro"/>
</dbReference>
<feature type="domain" description="EF-hand" evidence="5">
    <location>
        <begin position="65"/>
        <end position="100"/>
    </location>
</feature>
<feature type="domain" description="EF-hand" evidence="5">
    <location>
        <begin position="104"/>
        <end position="139"/>
    </location>
</feature>
<dbReference type="PROSITE" id="PS00018">
    <property type="entry name" value="EF_HAND_1"/>
    <property type="match status" value="3"/>
</dbReference>
<dbReference type="Proteomes" id="UP000492821">
    <property type="component" value="Unassembled WGS sequence"/>
</dbReference>
<evidence type="ECO:0000256" key="4">
    <source>
        <dbReference type="SAM" id="SignalP"/>
    </source>
</evidence>
<evidence type="ECO:0000259" key="5">
    <source>
        <dbReference type="PROSITE" id="PS50222"/>
    </source>
</evidence>
<keyword evidence="4" id="KW-0732">Signal</keyword>
<keyword evidence="1" id="KW-0479">Metal-binding</keyword>
<dbReference type="GO" id="GO:0017156">
    <property type="term" value="P:calcium-ion regulated exocytosis"/>
    <property type="evidence" value="ECO:0007669"/>
    <property type="project" value="TreeGrafter"/>
</dbReference>
<keyword evidence="2" id="KW-0677">Repeat</keyword>